<name>A0A6C2UMW8_9BACT</name>
<keyword evidence="1" id="KW-0472">Membrane</keyword>
<feature type="domain" description="F5/8 type C" evidence="2">
    <location>
        <begin position="777"/>
        <end position="916"/>
    </location>
</feature>
<dbReference type="PANTHER" id="PTHR36453:SF1">
    <property type="entry name" value="RIGHT HANDED BETA HELIX DOMAIN-CONTAINING PROTEIN"/>
    <property type="match status" value="1"/>
</dbReference>
<keyword evidence="1" id="KW-1133">Transmembrane helix</keyword>
<accession>A0A6C2UMW8</accession>
<feature type="transmembrane region" description="Helical" evidence="1">
    <location>
        <begin position="27"/>
        <end position="48"/>
    </location>
</feature>
<sequence>MSKVITDHNWRAECIVPRRKGPYMNSVLMLAFLFGLSGILAVSATVLLSDNFDTSTTLYVSPSGDNANSGVSWLLPLQTLEEAKTRVRSLNAFMASDIVVLLAGGRYEQSVPLVFSEQDSGANGYNVIWKNKDGECPVISGGVLKNMSFSPWKDSIYLSNESFIFPYRDLWINGERCSLARLENTNPVRSGAYFVDTDNLYIRFDPQYEHHIQVPKSEWVDIDFSKPELPEIQVLDKWMSHIVHVSGVKTNGDYVYLELAEPDRSNMADRNPLSVKDAFITLDLGSVKTINQTQIAWFYGASRDSYYDLLVSTNGSVWSFVKSNVVRTVRSNSLLDINSGTYQARYVRYVLKGTSINPWDYISEIQLFSDGIPVSVGSSTFTRGTYVNASAGAVTDGSLNTYWKADVPDFNAFKGSFWLQNHRAYLDQGGEFIRAAWNGGAFLYVPREGETPSSLPVVAGRIPTIVAIKGGSAPVRNLVFEGIHFADTTYSDIDNNGFVDMQAGTFYTGNNETATVPAAIDVDNAEAVEFYRCSFYRLGGAAINFSKKVCRSVIEGCAFVDIGDGAVSIYSEGRRPMFYTNIGNSCDLNKISMNYFRDIGRQMYGAVAIWGVGGRSNTVSHNSISNVNYSAVSWGWGWGLDDDAPVEDNRIEYNRIERALAMLSDGGGIYTTGNQMDVSAGSCLFENYINGFQRYAYANSNYTVAGIYFDKGSQNILAENNVIANVPTEMYENVYGLLTDNGIVYDRTSYDAGVVARSGLVGTYTNIPDTYALARPAQQEKRNVSLGSILYSSSENSEATRAERAVDLDINTIWASGSGDSSPCYTVDLLKTYPLSRIEIIGRQNEDQPDSRKNFVVEASNDNVSWSVIALQDATPYAFQTTWCADIMPVSRWRYVRVRKTDGQHFNFSEFKILMSDY</sequence>
<gene>
    <name evidence="3" type="ORF">SCARR_02720</name>
</gene>
<keyword evidence="1" id="KW-0812">Transmembrane</keyword>
<dbReference type="SUPFAM" id="SSF49785">
    <property type="entry name" value="Galactose-binding domain-like"/>
    <property type="match status" value="2"/>
</dbReference>
<dbReference type="PROSITE" id="PS50022">
    <property type="entry name" value="FA58C_3"/>
    <property type="match status" value="1"/>
</dbReference>
<dbReference type="Gene3D" id="2.60.120.260">
    <property type="entry name" value="Galactose-binding domain-like"/>
    <property type="match status" value="2"/>
</dbReference>
<dbReference type="SMART" id="SM00710">
    <property type="entry name" value="PbH1"/>
    <property type="match status" value="6"/>
</dbReference>
<dbReference type="InterPro" id="IPR006626">
    <property type="entry name" value="PbH1"/>
</dbReference>
<dbReference type="EMBL" id="CAAHFH010000002">
    <property type="protein sequence ID" value="VGO20654.1"/>
    <property type="molecule type" value="Genomic_DNA"/>
</dbReference>
<organism evidence="3 4">
    <name type="scientific">Pontiella sulfatireligans</name>
    <dbReference type="NCBI Taxonomy" id="2750658"/>
    <lineage>
        <taxon>Bacteria</taxon>
        <taxon>Pseudomonadati</taxon>
        <taxon>Kiritimatiellota</taxon>
        <taxon>Kiritimatiellia</taxon>
        <taxon>Kiritimatiellales</taxon>
        <taxon>Pontiellaceae</taxon>
        <taxon>Pontiella</taxon>
    </lineage>
</organism>
<dbReference type="InterPro" id="IPR012334">
    <property type="entry name" value="Pectin_lyas_fold"/>
</dbReference>
<evidence type="ECO:0000256" key="1">
    <source>
        <dbReference type="SAM" id="Phobius"/>
    </source>
</evidence>
<protein>
    <recommendedName>
        <fullName evidence="2">F5/8 type C domain-containing protein</fullName>
    </recommendedName>
</protein>
<keyword evidence="4" id="KW-1185">Reference proteome</keyword>
<dbReference type="SUPFAM" id="SSF51126">
    <property type="entry name" value="Pectin lyase-like"/>
    <property type="match status" value="1"/>
</dbReference>
<dbReference type="InterPro" id="IPR011050">
    <property type="entry name" value="Pectin_lyase_fold/virulence"/>
</dbReference>
<dbReference type="PANTHER" id="PTHR36453">
    <property type="entry name" value="SECRETED PROTEIN-RELATED"/>
    <property type="match status" value="1"/>
</dbReference>
<dbReference type="InterPro" id="IPR000421">
    <property type="entry name" value="FA58C"/>
</dbReference>
<evidence type="ECO:0000259" key="2">
    <source>
        <dbReference type="PROSITE" id="PS50022"/>
    </source>
</evidence>
<dbReference type="InterPro" id="IPR008979">
    <property type="entry name" value="Galactose-bd-like_sf"/>
</dbReference>
<dbReference type="AlphaFoldDB" id="A0A6C2UMW8"/>
<reference evidence="3 4" key="1">
    <citation type="submission" date="2019-04" db="EMBL/GenBank/DDBJ databases">
        <authorList>
            <person name="Van Vliet M D."/>
        </authorList>
    </citation>
    <scope>NUCLEOTIDE SEQUENCE [LARGE SCALE GENOMIC DNA]</scope>
    <source>
        <strain evidence="3 4">F21</strain>
    </source>
</reference>
<evidence type="ECO:0000313" key="3">
    <source>
        <dbReference type="EMBL" id="VGO20654.1"/>
    </source>
</evidence>
<dbReference type="Gene3D" id="2.160.20.10">
    <property type="entry name" value="Single-stranded right-handed beta-helix, Pectin lyase-like"/>
    <property type="match status" value="1"/>
</dbReference>
<dbReference type="Pfam" id="PF00754">
    <property type="entry name" value="F5_F8_type_C"/>
    <property type="match status" value="1"/>
</dbReference>
<proteinExistence type="predicted"/>
<evidence type="ECO:0000313" key="4">
    <source>
        <dbReference type="Proteomes" id="UP000346198"/>
    </source>
</evidence>
<dbReference type="RefSeq" id="WP_168433294.1">
    <property type="nucleotide sequence ID" value="NZ_CAAHFH010000002.1"/>
</dbReference>
<dbReference type="Proteomes" id="UP000346198">
    <property type="component" value="Unassembled WGS sequence"/>
</dbReference>